<organism evidence="4">
    <name type="scientific">mine drainage metagenome</name>
    <dbReference type="NCBI Taxonomy" id="410659"/>
    <lineage>
        <taxon>unclassified sequences</taxon>
        <taxon>metagenomes</taxon>
        <taxon>ecological metagenomes</taxon>
    </lineage>
</organism>
<proteinExistence type="inferred from homology"/>
<name>E6QS13_9ZZZZ</name>
<comment type="similarity">
    <text evidence="1">Belongs to the protein kinase superfamily. ADCK protein kinase family.</text>
</comment>
<keyword evidence="2" id="KW-0472">Membrane</keyword>
<dbReference type="InterPro" id="IPR004147">
    <property type="entry name" value="ABC1_dom"/>
</dbReference>
<evidence type="ECO:0000259" key="3">
    <source>
        <dbReference type="Pfam" id="PF03109"/>
    </source>
</evidence>
<feature type="domain" description="ABC1 atypical kinase-like" evidence="3">
    <location>
        <begin position="107"/>
        <end position="351"/>
    </location>
</feature>
<evidence type="ECO:0000256" key="2">
    <source>
        <dbReference type="SAM" id="Phobius"/>
    </source>
</evidence>
<keyword evidence="4" id="KW-0830">Ubiquinone</keyword>
<dbReference type="Pfam" id="PF03109">
    <property type="entry name" value="ABC1"/>
    <property type="match status" value="1"/>
</dbReference>
<keyword evidence="2" id="KW-1133">Transmembrane helix</keyword>
<keyword evidence="2" id="KW-0812">Transmembrane</keyword>
<sequence>MSWVQIGMLWETFSVVRDLPRLHEIASVMIRYGWGDFVRVLGMGSVLERAGRILHWKTRSSEIDQLEPAVRFRMALEELGPTFIKLGQLLSTRMDLLAPAWITELEKLQSHVPAVPFEDIEADVLLLLGKPLDEVFASFEREPFAAASIAQVHRAQLLDGTRVVVKIRRPGLERKVEADLRILQHLARLFEHEYAEARRFQLVGMVSYFRRALLQELDLLTEAHHMTRFQKNFADDPTVRIPKIFWDYTSSGMNVQEELQGILGSRLDEVRAAGLDPVILAERGANIVLKMILVDGYFHADPHPGNVMYLPGNCIGLIDFGMVGRLTEYRRQQLIGLLDALVRNEEADLIQILMDWTGEEEVNEVKLAHDVADLMANYDHLQLKDVRVAALLNDIASLIRDNSLLLPADLTLLFKALITLEGLGQQLNPNFQLSDLMAPFVRDVIMQRYTAEALIKRSRRGLKEAFEVVAGLPRDVAKLMREVRRGRLRIDLDLKRLDSFGQQIDRASNRVTMGILTASLVIGSSIVMTVDGWRFMGFIGFALAFLNSLWVIFSIWRSGS</sequence>
<dbReference type="CDD" id="cd05121">
    <property type="entry name" value="ABC1_ADCK3-like"/>
    <property type="match status" value="1"/>
</dbReference>
<accession>E6QS13</accession>
<protein>
    <submittedName>
        <fullName evidence="4">Putative ubiquinone biosynthesis protein</fullName>
    </submittedName>
</protein>
<comment type="caution">
    <text evidence="4">The sequence shown here is derived from an EMBL/GenBank/DDBJ whole genome shotgun (WGS) entry which is preliminary data.</text>
</comment>
<evidence type="ECO:0000256" key="1">
    <source>
        <dbReference type="ARBA" id="ARBA00009670"/>
    </source>
</evidence>
<dbReference type="InterPro" id="IPR011009">
    <property type="entry name" value="Kinase-like_dom_sf"/>
</dbReference>
<dbReference type="InterPro" id="IPR050154">
    <property type="entry name" value="UbiB_kinase"/>
</dbReference>
<dbReference type="SUPFAM" id="SSF56112">
    <property type="entry name" value="Protein kinase-like (PK-like)"/>
    <property type="match status" value="1"/>
</dbReference>
<feature type="transmembrane region" description="Helical" evidence="2">
    <location>
        <begin position="535"/>
        <end position="556"/>
    </location>
</feature>
<evidence type="ECO:0000313" key="4">
    <source>
        <dbReference type="EMBL" id="CBI10035.1"/>
    </source>
</evidence>
<feature type="transmembrane region" description="Helical" evidence="2">
    <location>
        <begin position="511"/>
        <end position="529"/>
    </location>
</feature>
<reference evidence="4" key="1">
    <citation type="submission" date="2009-10" db="EMBL/GenBank/DDBJ databases">
        <title>Diversity of trophic interactions inside an arsenic-rich microbial ecosystem.</title>
        <authorList>
            <person name="Bertin P.N."/>
            <person name="Heinrich-Salmeron A."/>
            <person name="Pelletier E."/>
            <person name="Goulhen-Chollet F."/>
            <person name="Arsene-Ploetze F."/>
            <person name="Gallien S."/>
            <person name="Calteau A."/>
            <person name="Vallenet D."/>
            <person name="Casiot C."/>
            <person name="Chane-Woon-Ming B."/>
            <person name="Giloteaux L."/>
            <person name="Barakat M."/>
            <person name="Bonnefoy V."/>
            <person name="Bruneel O."/>
            <person name="Chandler M."/>
            <person name="Cleiss J."/>
            <person name="Duran R."/>
            <person name="Elbaz-Poulichet F."/>
            <person name="Fonknechten N."/>
            <person name="Lauga B."/>
            <person name="Mornico D."/>
            <person name="Ortet P."/>
            <person name="Schaeffer C."/>
            <person name="Siguier P."/>
            <person name="Alexander Thil Smith A."/>
            <person name="Van Dorsselaer A."/>
            <person name="Weissenbach J."/>
            <person name="Medigue C."/>
            <person name="Le Paslier D."/>
        </authorList>
    </citation>
    <scope>NUCLEOTIDE SEQUENCE</scope>
</reference>
<gene>
    <name evidence="4" type="ORF">CARN7_0792</name>
</gene>
<dbReference type="EMBL" id="CABR01000065">
    <property type="protein sequence ID" value="CBI10035.1"/>
    <property type="molecule type" value="Genomic_DNA"/>
</dbReference>
<dbReference type="PANTHER" id="PTHR10566:SF113">
    <property type="entry name" value="PROTEIN ACTIVITY OF BC1 COMPLEX KINASE 7, CHLOROPLASTIC"/>
    <property type="match status" value="1"/>
</dbReference>
<dbReference type="PANTHER" id="PTHR10566">
    <property type="entry name" value="CHAPERONE-ACTIVITY OF BC1 COMPLEX CABC1 -RELATED"/>
    <property type="match status" value="1"/>
</dbReference>
<dbReference type="AlphaFoldDB" id="E6QS13"/>